<accession>A0A9K3GSB5</accession>
<evidence type="ECO:0000313" key="1">
    <source>
        <dbReference type="EMBL" id="GIQ92546.1"/>
    </source>
</evidence>
<sequence>VSECSLKQALSERALAEGALGRRRDDNKRRDMARVALEKDLQSASQYQYLLTFTEDAETMSTALMI</sequence>
<evidence type="ECO:0000313" key="2">
    <source>
        <dbReference type="Proteomes" id="UP000265618"/>
    </source>
</evidence>
<dbReference type="Proteomes" id="UP000265618">
    <property type="component" value="Unassembled WGS sequence"/>
</dbReference>
<keyword evidence="2" id="KW-1185">Reference proteome</keyword>
<comment type="caution">
    <text evidence="1">The sequence shown here is derived from an EMBL/GenBank/DDBJ whole genome shotgun (WGS) entry which is preliminary data.</text>
</comment>
<dbReference type="AlphaFoldDB" id="A0A9K3GSB5"/>
<reference evidence="1 2" key="1">
    <citation type="journal article" date="2018" name="PLoS ONE">
        <title>The draft genome of Kipferlia bialata reveals reductive genome evolution in fornicate parasites.</title>
        <authorList>
            <person name="Tanifuji G."/>
            <person name="Takabayashi S."/>
            <person name="Kume K."/>
            <person name="Takagi M."/>
            <person name="Nakayama T."/>
            <person name="Kamikawa R."/>
            <person name="Inagaki Y."/>
            <person name="Hashimoto T."/>
        </authorList>
    </citation>
    <scope>NUCLEOTIDE SEQUENCE [LARGE SCALE GENOMIC DNA]</scope>
    <source>
        <strain evidence="1">NY0173</strain>
    </source>
</reference>
<gene>
    <name evidence="1" type="ORF">KIPB_016374</name>
</gene>
<proteinExistence type="predicted"/>
<feature type="non-terminal residue" evidence="1">
    <location>
        <position position="1"/>
    </location>
</feature>
<dbReference type="EMBL" id="BDIP01009945">
    <property type="protein sequence ID" value="GIQ92546.1"/>
    <property type="molecule type" value="Genomic_DNA"/>
</dbReference>
<organism evidence="1 2">
    <name type="scientific">Kipferlia bialata</name>
    <dbReference type="NCBI Taxonomy" id="797122"/>
    <lineage>
        <taxon>Eukaryota</taxon>
        <taxon>Metamonada</taxon>
        <taxon>Carpediemonas-like organisms</taxon>
        <taxon>Kipferlia</taxon>
    </lineage>
</organism>
<name>A0A9K3GSB5_9EUKA</name>
<protein>
    <submittedName>
        <fullName evidence="1">Uncharacterized protein</fullName>
    </submittedName>
</protein>